<protein>
    <submittedName>
        <fullName evidence="3">PLP-dependent transferase</fullName>
    </submittedName>
</protein>
<dbReference type="InterPro" id="IPR000192">
    <property type="entry name" value="Aminotrans_V_dom"/>
</dbReference>
<name>A0A1D2VCU0_9ASCO</name>
<feature type="domain" description="Aminotransferase class V" evidence="2">
    <location>
        <begin position="61"/>
        <end position="347"/>
    </location>
</feature>
<dbReference type="Pfam" id="PF00266">
    <property type="entry name" value="Aminotran_5"/>
    <property type="match status" value="1"/>
</dbReference>
<evidence type="ECO:0000256" key="1">
    <source>
        <dbReference type="ARBA" id="ARBA00022898"/>
    </source>
</evidence>
<dbReference type="OrthoDB" id="5978656at2759"/>
<evidence type="ECO:0000259" key="2">
    <source>
        <dbReference type="Pfam" id="PF00266"/>
    </source>
</evidence>
<dbReference type="SUPFAM" id="SSF53383">
    <property type="entry name" value="PLP-dependent transferases"/>
    <property type="match status" value="1"/>
</dbReference>
<keyword evidence="4" id="KW-1185">Reference proteome</keyword>
<dbReference type="GO" id="GO:0016740">
    <property type="term" value="F:transferase activity"/>
    <property type="evidence" value="ECO:0007669"/>
    <property type="project" value="UniProtKB-KW"/>
</dbReference>
<keyword evidence="1" id="KW-0663">Pyridoxal phosphate</keyword>
<dbReference type="InterPro" id="IPR015424">
    <property type="entry name" value="PyrdxlP-dep_Trfase"/>
</dbReference>
<dbReference type="InterPro" id="IPR015422">
    <property type="entry name" value="PyrdxlP-dep_Trfase_small"/>
</dbReference>
<dbReference type="AlphaFoldDB" id="A0A1D2VCU0"/>
<dbReference type="RefSeq" id="XP_020045821.1">
    <property type="nucleotide sequence ID" value="XM_020194668.1"/>
</dbReference>
<dbReference type="STRING" id="1344418.A0A1D2VCU0"/>
<sequence>MPQVVPFGKEFRQKYFTNLDSDVTPVNHGSFGLTPDPVFESYQKNLKRDNRYPDKYILYNFKDCYSESLTELSKVLDSPKENLALVTNATTAVNVVLRSFPFKKGDKILILSTIYGACFNTVKFLENRVGIVPITMILNYPLDDIEIIEMFEKKLQNENIKLSLFDTVSSMPAARLPFKELVDLCKKYNCLSLVDGAHSIGLVKFSLSELKPDFFTSNLHKWFFTPRPAAFLYVDPKHHKKIHTFPVSHSYLDDDEILVEPLEKTRYYDRFVFVGSLNYAAYTSVVSAIRFINECCGGLDNILDYNYNLAAIVGKTIAQRWNTQYLENSKNTLTTAMVNVEVPFYDNAEKGVFIPIVYHNEKIWARFSAQIYTELSDFIYAADCFRESFKKFLESELFQEKFHKI</sequence>
<gene>
    <name evidence="3" type="ORF">ASCRUDRAFT_81848</name>
</gene>
<keyword evidence="3" id="KW-0808">Transferase</keyword>
<dbReference type="PANTHER" id="PTHR43092:SF2">
    <property type="entry name" value="HERCYNYLCYSTEINE SULFOXIDE LYASE"/>
    <property type="match status" value="1"/>
</dbReference>
<evidence type="ECO:0000313" key="4">
    <source>
        <dbReference type="Proteomes" id="UP000095038"/>
    </source>
</evidence>
<dbReference type="InterPro" id="IPR015421">
    <property type="entry name" value="PyrdxlP-dep_Trfase_major"/>
</dbReference>
<dbReference type="Gene3D" id="3.90.1150.10">
    <property type="entry name" value="Aspartate Aminotransferase, domain 1"/>
    <property type="match status" value="1"/>
</dbReference>
<proteinExistence type="predicted"/>
<evidence type="ECO:0000313" key="3">
    <source>
        <dbReference type="EMBL" id="ODV59514.1"/>
    </source>
</evidence>
<dbReference type="Gene3D" id="3.40.640.10">
    <property type="entry name" value="Type I PLP-dependent aspartate aminotransferase-like (Major domain)"/>
    <property type="match status" value="1"/>
</dbReference>
<dbReference type="EMBL" id="KV454485">
    <property type="protein sequence ID" value="ODV59514.1"/>
    <property type="molecule type" value="Genomic_DNA"/>
</dbReference>
<dbReference type="InParanoid" id="A0A1D2VCU0"/>
<organism evidence="3 4">
    <name type="scientific">Ascoidea rubescens DSM 1968</name>
    <dbReference type="NCBI Taxonomy" id="1344418"/>
    <lineage>
        <taxon>Eukaryota</taxon>
        <taxon>Fungi</taxon>
        <taxon>Dikarya</taxon>
        <taxon>Ascomycota</taxon>
        <taxon>Saccharomycotina</taxon>
        <taxon>Saccharomycetes</taxon>
        <taxon>Ascoideaceae</taxon>
        <taxon>Ascoidea</taxon>
    </lineage>
</organism>
<dbReference type="Proteomes" id="UP000095038">
    <property type="component" value="Unassembled WGS sequence"/>
</dbReference>
<dbReference type="PANTHER" id="PTHR43092">
    <property type="entry name" value="L-CYSTEINE DESULFHYDRASE"/>
    <property type="match status" value="1"/>
</dbReference>
<reference evidence="4" key="1">
    <citation type="submission" date="2016-05" db="EMBL/GenBank/DDBJ databases">
        <title>Comparative genomics of biotechnologically important yeasts.</title>
        <authorList>
            <consortium name="DOE Joint Genome Institute"/>
            <person name="Riley R."/>
            <person name="Haridas S."/>
            <person name="Wolfe K.H."/>
            <person name="Lopes M.R."/>
            <person name="Hittinger C.T."/>
            <person name="Goker M."/>
            <person name="Salamov A."/>
            <person name="Wisecaver J."/>
            <person name="Long T.M."/>
            <person name="Aerts A.L."/>
            <person name="Barry K."/>
            <person name="Choi C."/>
            <person name="Clum A."/>
            <person name="Coughlan A.Y."/>
            <person name="Deshpande S."/>
            <person name="Douglass A.P."/>
            <person name="Hanson S.J."/>
            <person name="Klenk H.-P."/>
            <person name="Labutti K."/>
            <person name="Lapidus A."/>
            <person name="Lindquist E."/>
            <person name="Lipzen A."/>
            <person name="Meier-Kolthoff J.P."/>
            <person name="Ohm R.A."/>
            <person name="Otillar R.P."/>
            <person name="Pangilinan J."/>
            <person name="Peng Y."/>
            <person name="Rokas A."/>
            <person name="Rosa C.A."/>
            <person name="Scheuner C."/>
            <person name="Sibirny A.A."/>
            <person name="Slot J.C."/>
            <person name="Stielow J.B."/>
            <person name="Sun H."/>
            <person name="Kurtzman C.P."/>
            <person name="Blackwell M."/>
            <person name="Grigoriev I.V."/>
            <person name="Jeffries T.W."/>
        </authorList>
    </citation>
    <scope>NUCLEOTIDE SEQUENCE [LARGE SCALE GENOMIC DNA]</scope>
    <source>
        <strain evidence="4">DSM 1968</strain>
    </source>
</reference>
<dbReference type="GeneID" id="30968304"/>
<accession>A0A1D2VCU0</accession>